<accession>A0ABC8KCD5</accession>
<dbReference type="AlphaFoldDB" id="A0ABC8KCD5"/>
<dbReference type="Proteomes" id="UP001642260">
    <property type="component" value="Unassembled WGS sequence"/>
</dbReference>
<organism evidence="2 3">
    <name type="scientific">Eruca vesicaria subsp. sativa</name>
    <name type="common">Garden rocket</name>
    <name type="synonym">Eruca sativa</name>
    <dbReference type="NCBI Taxonomy" id="29727"/>
    <lineage>
        <taxon>Eukaryota</taxon>
        <taxon>Viridiplantae</taxon>
        <taxon>Streptophyta</taxon>
        <taxon>Embryophyta</taxon>
        <taxon>Tracheophyta</taxon>
        <taxon>Spermatophyta</taxon>
        <taxon>Magnoliopsida</taxon>
        <taxon>eudicotyledons</taxon>
        <taxon>Gunneridae</taxon>
        <taxon>Pentapetalae</taxon>
        <taxon>rosids</taxon>
        <taxon>malvids</taxon>
        <taxon>Brassicales</taxon>
        <taxon>Brassicaceae</taxon>
        <taxon>Brassiceae</taxon>
        <taxon>Eruca</taxon>
    </lineage>
</organism>
<sequence length="60" mass="6760">MTRRRSNMKPQPIRLGQKFGMAVLLFGAGYGMAAYLHGDYVADLDNQVKQALAEWNESRS</sequence>
<evidence type="ECO:0000256" key="1">
    <source>
        <dbReference type="SAM" id="Phobius"/>
    </source>
</evidence>
<proteinExistence type="predicted"/>
<protein>
    <submittedName>
        <fullName evidence="2">Uncharacterized protein</fullName>
    </submittedName>
</protein>
<keyword evidence="1" id="KW-0472">Membrane</keyword>
<evidence type="ECO:0000313" key="2">
    <source>
        <dbReference type="EMBL" id="CAH8356344.1"/>
    </source>
</evidence>
<name>A0ABC8KCD5_ERUVS</name>
<keyword evidence="1" id="KW-0812">Transmembrane</keyword>
<keyword evidence="3" id="KW-1185">Reference proteome</keyword>
<gene>
    <name evidence="2" type="ORF">ERUC_LOCUS22099</name>
</gene>
<dbReference type="EMBL" id="CAKOAT010217376">
    <property type="protein sequence ID" value="CAH8356344.1"/>
    <property type="molecule type" value="Genomic_DNA"/>
</dbReference>
<feature type="transmembrane region" description="Helical" evidence="1">
    <location>
        <begin position="21"/>
        <end position="38"/>
    </location>
</feature>
<evidence type="ECO:0000313" key="3">
    <source>
        <dbReference type="Proteomes" id="UP001642260"/>
    </source>
</evidence>
<reference evidence="2 3" key="1">
    <citation type="submission" date="2022-03" db="EMBL/GenBank/DDBJ databases">
        <authorList>
            <person name="Macdonald S."/>
            <person name="Ahmed S."/>
            <person name="Newling K."/>
        </authorList>
    </citation>
    <scope>NUCLEOTIDE SEQUENCE [LARGE SCALE GENOMIC DNA]</scope>
</reference>
<comment type="caution">
    <text evidence="2">The sequence shown here is derived from an EMBL/GenBank/DDBJ whole genome shotgun (WGS) entry which is preliminary data.</text>
</comment>
<keyword evidence="1" id="KW-1133">Transmembrane helix</keyword>